<evidence type="ECO:0000256" key="7">
    <source>
        <dbReference type="ARBA" id="ARBA00022833"/>
    </source>
</evidence>
<sequence>MQKKQQQELPNSQNIMATVLKSIPKEAGVTRIDYEGPRIALYTKTPRFLMENSSIISNLVNEIKKRIVIKTDESIRKSQEDVRKILEENVPKEANLQGTFFDTTTGEVSIEVKRPWLCQRNVEEFNHVEISEKTGWKLRIRKSTTKPSNTIKSINYQLKISSSERAKHLKLIGEQIFRPRLVQKSEVSLLTLGGFGQVGRSCMLLTTSDSKILIDCGVNPGARNPSEAFPRIDWANITLDDLDAIVIGHAHLDHTGFLPTLLKYGYKGPIYCTEPTLPMMNLIQLDAIKVATAQGRIPMYAERDVFQIMRQAITIPYGTVTDISPDIKLVLSNAGHILGSATCHFHIGNGDHNFVYSGDIKYGKSLLLESANVNYPRVETLLIESTYGAKEDIQPTRQEVESAFVASVNSILKEGGKVLIPIPAVGRAQELMLVIHQYMKSGELVEAPVFMEGMIQEATAIHESFPEYLSRELKQKILETDDNPFDSEYFTNIEHASGREEALREQSPCIIIATSGMLEGGPVLEYFRNIAPHKQNKILFVSYQVNGTLGRRVMDGGRQVSLLGNNGKVEVITINCSTERLDGFSGHSDYNQLMSFVQRLRPKLRRVLVNHGEKRKSENLSSSIRRMYKIPSHYPQIQEGIRLF</sequence>
<dbReference type="CDD" id="cd22532">
    <property type="entry name" value="KH-II_CPSF_arch_rpt1"/>
    <property type="match status" value="1"/>
</dbReference>
<dbReference type="GO" id="GO:0046872">
    <property type="term" value="F:metal ion binding"/>
    <property type="evidence" value="ECO:0007669"/>
    <property type="project" value="UniProtKB-KW"/>
</dbReference>
<dbReference type="GO" id="GO:0004521">
    <property type="term" value="F:RNA endonuclease activity"/>
    <property type="evidence" value="ECO:0007669"/>
    <property type="project" value="TreeGrafter"/>
</dbReference>
<dbReference type="GO" id="GO:0003723">
    <property type="term" value="F:RNA binding"/>
    <property type="evidence" value="ECO:0007669"/>
    <property type="project" value="UniProtKB-KW"/>
</dbReference>
<dbReference type="EMBL" id="UINC01006917">
    <property type="protein sequence ID" value="SVA30390.1"/>
    <property type="molecule type" value="Genomic_DNA"/>
</dbReference>
<feature type="domain" description="Beta-Casp" evidence="14">
    <location>
        <begin position="428"/>
        <end position="553"/>
    </location>
</feature>
<dbReference type="HAMAP" id="MF_00870">
    <property type="entry name" value="FttA"/>
    <property type="match status" value="1"/>
</dbReference>
<dbReference type="Gene3D" id="3.30.300.20">
    <property type="match status" value="1"/>
</dbReference>
<keyword evidence="4" id="KW-0479">Metal-binding</keyword>
<evidence type="ECO:0000256" key="6">
    <source>
        <dbReference type="ARBA" id="ARBA00022801"/>
    </source>
</evidence>
<dbReference type="SMART" id="SM00849">
    <property type="entry name" value="Lactamase_B"/>
    <property type="match status" value="1"/>
</dbReference>
<evidence type="ECO:0000256" key="9">
    <source>
        <dbReference type="ARBA" id="ARBA00022884"/>
    </source>
</evidence>
<feature type="domain" description="Metallo-beta-lactamase" evidence="13">
    <location>
        <begin position="199"/>
        <end position="397"/>
    </location>
</feature>
<comment type="cofactor">
    <cofactor evidence="1">
        <name>Zn(2+)</name>
        <dbReference type="ChEBI" id="CHEBI:29105"/>
    </cofactor>
</comment>
<evidence type="ECO:0000256" key="8">
    <source>
        <dbReference type="ARBA" id="ARBA00022839"/>
    </source>
</evidence>
<dbReference type="InterPro" id="IPR011108">
    <property type="entry name" value="RMMBL"/>
</dbReference>
<dbReference type="Pfam" id="PF17214">
    <property type="entry name" value="KH_TffA"/>
    <property type="match status" value="1"/>
</dbReference>
<dbReference type="Gene3D" id="3.40.50.10890">
    <property type="match status" value="1"/>
</dbReference>
<proteinExistence type="inferred from homology"/>
<keyword evidence="10" id="KW-0805">Transcription regulation</keyword>
<dbReference type="Gene3D" id="3.30.300.230">
    <property type="match status" value="1"/>
</dbReference>
<evidence type="ECO:0000313" key="15">
    <source>
        <dbReference type="EMBL" id="SVA30390.1"/>
    </source>
</evidence>
<dbReference type="GO" id="GO:0003677">
    <property type="term" value="F:DNA binding"/>
    <property type="evidence" value="ECO:0007669"/>
    <property type="project" value="UniProtKB-KW"/>
</dbReference>
<keyword evidence="5" id="KW-0255">Endonuclease</keyword>
<keyword evidence="7" id="KW-0862">Zinc</keyword>
<evidence type="ECO:0000259" key="14">
    <source>
        <dbReference type="SMART" id="SM01027"/>
    </source>
</evidence>
<keyword evidence="9" id="KW-0694">RNA-binding</keyword>
<keyword evidence="3" id="KW-0540">Nuclease</keyword>
<dbReference type="Gene3D" id="3.60.15.10">
    <property type="entry name" value="Ribonuclease Z/Hydroxyacylglutathione hydrolase-like"/>
    <property type="match status" value="1"/>
</dbReference>
<evidence type="ECO:0000256" key="2">
    <source>
        <dbReference type="ARBA" id="ARBA00022472"/>
    </source>
</evidence>
<accession>A0A381UQP7</accession>
<dbReference type="InterPro" id="IPR019975">
    <property type="entry name" value="aCPSF1"/>
</dbReference>
<dbReference type="GO" id="GO:0006353">
    <property type="term" value="P:DNA-templated transcription termination"/>
    <property type="evidence" value="ECO:0007669"/>
    <property type="project" value="UniProtKB-KW"/>
</dbReference>
<dbReference type="Pfam" id="PF07521">
    <property type="entry name" value="RMMBL"/>
    <property type="match status" value="1"/>
</dbReference>
<dbReference type="Pfam" id="PF10996">
    <property type="entry name" value="Beta-Casp"/>
    <property type="match status" value="1"/>
</dbReference>
<name>A0A381UQP7_9ZZZZ</name>
<dbReference type="InterPro" id="IPR022712">
    <property type="entry name" value="Beta_Casp"/>
</dbReference>
<dbReference type="SUPFAM" id="SSF56281">
    <property type="entry name" value="Metallo-hydrolase/oxidoreductase"/>
    <property type="match status" value="1"/>
</dbReference>
<evidence type="ECO:0000256" key="5">
    <source>
        <dbReference type="ARBA" id="ARBA00022759"/>
    </source>
</evidence>
<dbReference type="PANTHER" id="PTHR11203">
    <property type="entry name" value="CLEAVAGE AND POLYADENYLATION SPECIFICITY FACTOR FAMILY MEMBER"/>
    <property type="match status" value="1"/>
</dbReference>
<gene>
    <name evidence="15" type="ORF">METZ01_LOCUS83244</name>
</gene>
<evidence type="ECO:0000256" key="4">
    <source>
        <dbReference type="ARBA" id="ARBA00022723"/>
    </source>
</evidence>
<dbReference type="PANTHER" id="PTHR11203:SF51">
    <property type="entry name" value="CLEAVAGE AND POLYADENYLATION SPECIFICITY FACTOR"/>
    <property type="match status" value="1"/>
</dbReference>
<dbReference type="CDD" id="cd16295">
    <property type="entry name" value="TTHA0252-CPSF-like_MBL-fold"/>
    <property type="match status" value="1"/>
</dbReference>
<keyword evidence="6" id="KW-0378">Hydrolase</keyword>
<dbReference type="NCBIfam" id="TIGR03675">
    <property type="entry name" value="arCOG00543"/>
    <property type="match status" value="1"/>
</dbReference>
<keyword evidence="2" id="KW-0806">Transcription termination</keyword>
<dbReference type="InterPro" id="IPR015946">
    <property type="entry name" value="KH_dom-like_a/b"/>
</dbReference>
<evidence type="ECO:0000256" key="11">
    <source>
        <dbReference type="ARBA" id="ARBA00023125"/>
    </source>
</evidence>
<dbReference type="InterPro" id="IPR050698">
    <property type="entry name" value="MBL"/>
</dbReference>
<dbReference type="GO" id="GO:0004527">
    <property type="term" value="F:exonuclease activity"/>
    <property type="evidence" value="ECO:0007669"/>
    <property type="project" value="UniProtKB-KW"/>
</dbReference>
<dbReference type="InterPro" id="IPR001279">
    <property type="entry name" value="Metallo-B-lactamas"/>
</dbReference>
<dbReference type="AlphaFoldDB" id="A0A381UQP7"/>
<organism evidence="15">
    <name type="scientific">marine metagenome</name>
    <dbReference type="NCBI Taxonomy" id="408172"/>
    <lineage>
        <taxon>unclassified sequences</taxon>
        <taxon>metagenomes</taxon>
        <taxon>ecological metagenomes</taxon>
    </lineage>
</organism>
<evidence type="ECO:0000256" key="12">
    <source>
        <dbReference type="ARBA" id="ARBA00023163"/>
    </source>
</evidence>
<reference evidence="15" key="1">
    <citation type="submission" date="2018-05" db="EMBL/GenBank/DDBJ databases">
        <authorList>
            <person name="Lanie J.A."/>
            <person name="Ng W.-L."/>
            <person name="Kazmierczak K.M."/>
            <person name="Andrzejewski T.M."/>
            <person name="Davidsen T.M."/>
            <person name="Wayne K.J."/>
            <person name="Tettelin H."/>
            <person name="Glass J.I."/>
            <person name="Rusch D."/>
            <person name="Podicherti R."/>
            <person name="Tsui H.-C.T."/>
            <person name="Winkler M.E."/>
        </authorList>
    </citation>
    <scope>NUCLEOTIDE SEQUENCE</scope>
</reference>
<dbReference type="InterPro" id="IPR036866">
    <property type="entry name" value="RibonucZ/Hydroxyglut_hydro"/>
</dbReference>
<protein>
    <submittedName>
        <fullName evidence="15">Uncharacterized protein</fullName>
    </submittedName>
</protein>
<evidence type="ECO:0000256" key="10">
    <source>
        <dbReference type="ARBA" id="ARBA00023015"/>
    </source>
</evidence>
<dbReference type="Pfam" id="PF00753">
    <property type="entry name" value="Lactamase_B"/>
    <property type="match status" value="1"/>
</dbReference>
<evidence type="ECO:0000259" key="13">
    <source>
        <dbReference type="SMART" id="SM00849"/>
    </source>
</evidence>
<keyword evidence="12" id="KW-0804">Transcription</keyword>
<dbReference type="InterPro" id="IPR033769">
    <property type="entry name" value="TffA_KH"/>
</dbReference>
<evidence type="ECO:0000256" key="3">
    <source>
        <dbReference type="ARBA" id="ARBA00022722"/>
    </source>
</evidence>
<keyword evidence="8" id="KW-0269">Exonuclease</keyword>
<evidence type="ECO:0000256" key="1">
    <source>
        <dbReference type="ARBA" id="ARBA00001947"/>
    </source>
</evidence>
<keyword evidence="11" id="KW-0238">DNA-binding</keyword>
<dbReference type="SMART" id="SM01027">
    <property type="entry name" value="Beta-Casp"/>
    <property type="match status" value="1"/>
</dbReference>